<dbReference type="GO" id="GO:0004177">
    <property type="term" value="F:aminopeptidase activity"/>
    <property type="evidence" value="ECO:0007669"/>
    <property type="project" value="UniProtKB-KW"/>
</dbReference>
<dbReference type="EMBL" id="FQTU01000005">
    <property type="protein sequence ID" value="SHE68373.1"/>
    <property type="molecule type" value="Genomic_DNA"/>
</dbReference>
<dbReference type="STRING" id="1120975.SAMN02746064_00995"/>
<evidence type="ECO:0000313" key="12">
    <source>
        <dbReference type="Proteomes" id="UP000184251"/>
    </source>
</evidence>
<reference evidence="11 12" key="1">
    <citation type="submission" date="2016-11" db="EMBL/GenBank/DDBJ databases">
        <authorList>
            <person name="Jaros S."/>
            <person name="Januszkiewicz K."/>
            <person name="Wedrychowicz H."/>
        </authorList>
    </citation>
    <scope>NUCLEOTIDE SEQUENCE [LARGE SCALE GENOMIC DNA]</scope>
    <source>
        <strain evidence="11 12">DSM 14828</strain>
    </source>
</reference>
<protein>
    <recommendedName>
        <fullName evidence="10">M18 family aminopeptidase</fullName>
        <ecNumber evidence="10">3.4.11.-</ecNumber>
    </recommendedName>
</protein>
<evidence type="ECO:0000256" key="2">
    <source>
        <dbReference type="ARBA" id="ARBA00008290"/>
    </source>
</evidence>
<evidence type="ECO:0000256" key="4">
    <source>
        <dbReference type="ARBA" id="ARBA00022670"/>
    </source>
</evidence>
<comment type="similarity">
    <text evidence="2 9">Belongs to the peptidase M18 family.</text>
</comment>
<keyword evidence="12" id="KW-1185">Reference proteome</keyword>
<comment type="cofactor">
    <cofactor evidence="1 10">
        <name>Zn(2+)</name>
        <dbReference type="ChEBI" id="CHEBI:29105"/>
    </cofactor>
</comment>
<evidence type="ECO:0000256" key="10">
    <source>
        <dbReference type="RuleBase" id="RU004387"/>
    </source>
</evidence>
<evidence type="ECO:0000313" key="11">
    <source>
        <dbReference type="EMBL" id="SHE68373.1"/>
    </source>
</evidence>
<dbReference type="Pfam" id="PF02127">
    <property type="entry name" value="Peptidase_M18"/>
    <property type="match status" value="1"/>
</dbReference>
<evidence type="ECO:0000256" key="6">
    <source>
        <dbReference type="ARBA" id="ARBA00022801"/>
    </source>
</evidence>
<dbReference type="GO" id="GO:0006508">
    <property type="term" value="P:proteolysis"/>
    <property type="evidence" value="ECO:0007669"/>
    <property type="project" value="UniProtKB-KW"/>
</dbReference>
<dbReference type="NCBIfam" id="NF002600">
    <property type="entry name" value="PRK02256.1"/>
    <property type="match status" value="1"/>
</dbReference>
<evidence type="ECO:0000256" key="5">
    <source>
        <dbReference type="ARBA" id="ARBA00022723"/>
    </source>
</evidence>
<dbReference type="AlphaFoldDB" id="A0A1M4VHS9"/>
<dbReference type="GO" id="GO:0008237">
    <property type="term" value="F:metallopeptidase activity"/>
    <property type="evidence" value="ECO:0007669"/>
    <property type="project" value="UniProtKB-KW"/>
</dbReference>
<evidence type="ECO:0000256" key="7">
    <source>
        <dbReference type="ARBA" id="ARBA00022833"/>
    </source>
</evidence>
<keyword evidence="8 9" id="KW-0482">Metalloprotease</keyword>
<evidence type="ECO:0000256" key="8">
    <source>
        <dbReference type="ARBA" id="ARBA00023049"/>
    </source>
</evidence>
<dbReference type="GO" id="GO:0008270">
    <property type="term" value="F:zinc ion binding"/>
    <property type="evidence" value="ECO:0007669"/>
    <property type="project" value="InterPro"/>
</dbReference>
<evidence type="ECO:0000256" key="9">
    <source>
        <dbReference type="RuleBase" id="RU004386"/>
    </source>
</evidence>
<dbReference type="PANTHER" id="PTHR28570:SF2">
    <property type="entry name" value="M18 FAMILY AMINOPEPTIDASE 1-RELATED"/>
    <property type="match status" value="1"/>
</dbReference>
<dbReference type="PRINTS" id="PR00932">
    <property type="entry name" value="AMINO1PTASE"/>
</dbReference>
<dbReference type="InterPro" id="IPR023358">
    <property type="entry name" value="Peptidase_M18_dom2"/>
</dbReference>
<dbReference type="FunFam" id="2.30.250.10:FF:000006">
    <property type="entry name" value="Probable M18 family aminopeptidase 1"/>
    <property type="match status" value="1"/>
</dbReference>
<dbReference type="OrthoDB" id="89722at2"/>
<dbReference type="SUPFAM" id="SSF101821">
    <property type="entry name" value="Aminopeptidase/glucanase lid domain"/>
    <property type="match status" value="1"/>
</dbReference>
<name>A0A1M4VHS9_9FIRM</name>
<dbReference type="PANTHER" id="PTHR28570">
    <property type="entry name" value="ASPARTYL AMINOPEPTIDASE"/>
    <property type="match status" value="1"/>
</dbReference>
<gene>
    <name evidence="11" type="ORF">SAMN02746064_00995</name>
</gene>
<organism evidence="11 12">
    <name type="scientific">Alkalibacter saccharofermentans DSM 14828</name>
    <dbReference type="NCBI Taxonomy" id="1120975"/>
    <lineage>
        <taxon>Bacteria</taxon>
        <taxon>Bacillati</taxon>
        <taxon>Bacillota</taxon>
        <taxon>Clostridia</taxon>
        <taxon>Eubacteriales</taxon>
        <taxon>Eubacteriaceae</taxon>
        <taxon>Alkalibacter</taxon>
    </lineage>
</organism>
<dbReference type="EC" id="3.4.11.-" evidence="10"/>
<keyword evidence="3 9" id="KW-0031">Aminopeptidase</keyword>
<keyword evidence="5 9" id="KW-0479">Metal-binding</keyword>
<proteinExistence type="inferred from homology"/>
<dbReference type="RefSeq" id="WP_073269982.1">
    <property type="nucleotide sequence ID" value="NZ_FQTU01000005.1"/>
</dbReference>
<dbReference type="Proteomes" id="UP000184251">
    <property type="component" value="Unassembled WGS sequence"/>
</dbReference>
<dbReference type="GO" id="GO:0005737">
    <property type="term" value="C:cytoplasm"/>
    <property type="evidence" value="ECO:0007669"/>
    <property type="project" value="UniProtKB-ARBA"/>
</dbReference>
<evidence type="ECO:0000256" key="3">
    <source>
        <dbReference type="ARBA" id="ARBA00022438"/>
    </source>
</evidence>
<dbReference type="Gene3D" id="2.30.250.10">
    <property type="entry name" value="Aminopeptidase i, Domain 2"/>
    <property type="match status" value="1"/>
</dbReference>
<keyword evidence="7 9" id="KW-0862">Zinc</keyword>
<accession>A0A1M4VHS9</accession>
<dbReference type="InterPro" id="IPR001948">
    <property type="entry name" value="Peptidase_M18"/>
</dbReference>
<keyword evidence="4 9" id="KW-0645">Protease</keyword>
<sequence length="470" mass="52845">METDKLKLKRQSLNVWDMLKGEKDDAFMFCDGYKLFLDKSKTEREAAEHITALAEKEGFKSIDHYIDNKLTLKPGDKVYSLYKGKQVVMFKMGRVNPEKGFLMVGSHIDAPRLDLKQSPLYEDGKLSFFKTHYYGGIKKYQWITTPLAIHGTIIKEDGNAIKVSIGEDEKDPVFFITDLLPHLSKDMMVKKLGDAVEGEMLNLLIGSIPFEDKEEKERFKYNILLLLHEKYGIIEEDFTSAELEVVPAGQARDAGMDRSMVGGYGQDDRVCAYTSLKAIFDAENHKKSIFAIFADKEEIGSVGDTSMSSKFFENFVYEILSLTEDKNPDMAIRRSLQNSKFLSADVNAAVDPNFANTHDKYNAVYLGEGVAITKYTGVRGKSSSNDAHAEFMAEIRRLLNKNKILWQVGELGKVDMGGGGTIAFIPAAFGMDVIDCGIGLLSMHSPWEISSKGDIYMLYKAFKAFYESDM</sequence>
<keyword evidence="6 9" id="KW-0378">Hydrolase</keyword>
<dbReference type="Gene3D" id="3.40.630.10">
    <property type="entry name" value="Zn peptidases"/>
    <property type="match status" value="1"/>
</dbReference>
<dbReference type="SUPFAM" id="SSF53187">
    <property type="entry name" value="Zn-dependent exopeptidases"/>
    <property type="match status" value="1"/>
</dbReference>
<evidence type="ECO:0000256" key="1">
    <source>
        <dbReference type="ARBA" id="ARBA00001947"/>
    </source>
</evidence>